<feature type="compositionally biased region" description="Acidic residues" evidence="3">
    <location>
        <begin position="147"/>
        <end position="172"/>
    </location>
</feature>
<keyword evidence="1 2" id="KW-0694">RNA-binding</keyword>
<reference evidence="5 6" key="1">
    <citation type="journal article" date="2020" name="Nat. Food">
        <title>A phased Vanilla planifolia genome enables genetic improvement of flavour and production.</title>
        <authorList>
            <person name="Hasing T."/>
            <person name="Tang H."/>
            <person name="Brym M."/>
            <person name="Khazi F."/>
            <person name="Huang T."/>
            <person name="Chambers A.H."/>
        </authorList>
    </citation>
    <scope>NUCLEOTIDE SEQUENCE [LARGE SCALE GENOMIC DNA]</scope>
    <source>
        <tissue evidence="5">Leaf</tissue>
    </source>
</reference>
<dbReference type="Proteomes" id="UP000636800">
    <property type="component" value="Chromosome 1"/>
</dbReference>
<sequence length="555" mass="61214">MISLKNRLKPENITTVSQGLHSQDSDPSDVLRESQRSKTPKRDLREAIFTGKQGDSPMDQLRPLDKLELCFSSTAPSSRTLSLVLCRQWREGREAKVCSVAESGRGGTLPSAAGLVPPEAPAVLFHPHKRELVGSLGAMAEQHSSAEPDEQIDLDGDNDIEDMMDDEDVGDEDGYRRVRDEYNERQHDEYHDEDHVYGSEGHDKVSSPDELDNASSPLKDEVFVLLLDIECGFININRDAAQKAIEEIQDKEFKGKTLRCSLSQVKHRLFIGNVPKSLAEEELRRILEEAGPGVENIECFKDPQNPSRNRGFVFVEYYNNACADHARQRMSKSSFKIDGSSPTVSWADPKNSVDASAASQVKAVYVKNLPENVSSEKLKELFERHGEITKVVLPPAKSGQKRDFGFVHFAERSSALKAIKGTEKYEIDGHALEVSLAKPQTDKKLESQHKPGLLQSYPAYPSYGYPGDPYGAYGGGGGYGGVGQPMIYGRGPMPAGMRMVPMVLPDGRLGYVLQQPGGQPSTAPPSHHRSNRGGGSGDGGDRGRDGYRGRRYRPY</sequence>
<dbReference type="InterPro" id="IPR000504">
    <property type="entry name" value="RRM_dom"/>
</dbReference>
<dbReference type="GO" id="GO:0003723">
    <property type="term" value="F:RNA binding"/>
    <property type="evidence" value="ECO:0007669"/>
    <property type="project" value="UniProtKB-UniRule"/>
</dbReference>
<dbReference type="OrthoDB" id="1931494at2759"/>
<evidence type="ECO:0000256" key="1">
    <source>
        <dbReference type="ARBA" id="ARBA00022884"/>
    </source>
</evidence>
<feature type="compositionally biased region" description="Basic and acidic residues" evidence="3">
    <location>
        <begin position="539"/>
        <end position="548"/>
    </location>
</feature>
<protein>
    <recommendedName>
        <fullName evidence="4">RRM domain-containing protein</fullName>
    </recommendedName>
</protein>
<dbReference type="EMBL" id="JADCNL010000001">
    <property type="protein sequence ID" value="KAG0496851.1"/>
    <property type="molecule type" value="Genomic_DNA"/>
</dbReference>
<gene>
    <name evidence="5" type="ORF">HPP92_001542</name>
</gene>
<feature type="compositionally biased region" description="Basic and acidic residues" evidence="3">
    <location>
        <begin position="173"/>
        <end position="207"/>
    </location>
</feature>
<evidence type="ECO:0000259" key="4">
    <source>
        <dbReference type="PROSITE" id="PS50102"/>
    </source>
</evidence>
<evidence type="ECO:0000256" key="2">
    <source>
        <dbReference type="PROSITE-ProRule" id="PRU00176"/>
    </source>
</evidence>
<dbReference type="InterPro" id="IPR012677">
    <property type="entry name" value="Nucleotide-bd_a/b_plait_sf"/>
</dbReference>
<feature type="domain" description="RRM" evidence="4">
    <location>
        <begin position="267"/>
        <end position="349"/>
    </location>
</feature>
<dbReference type="PANTHER" id="PTHR21245">
    <property type="entry name" value="HETEROGENEOUS NUCLEAR RIBONUCLEOPROTEIN"/>
    <property type="match status" value="1"/>
</dbReference>
<feature type="region of interest" description="Disordered" evidence="3">
    <location>
        <begin position="1"/>
        <end position="60"/>
    </location>
</feature>
<dbReference type="Gene3D" id="3.30.70.330">
    <property type="match status" value="2"/>
</dbReference>
<evidence type="ECO:0000256" key="3">
    <source>
        <dbReference type="SAM" id="MobiDB-lite"/>
    </source>
</evidence>
<dbReference type="PROSITE" id="PS50102">
    <property type="entry name" value="RRM"/>
    <property type="match status" value="2"/>
</dbReference>
<evidence type="ECO:0000313" key="5">
    <source>
        <dbReference type="EMBL" id="KAG0496851.1"/>
    </source>
</evidence>
<feature type="compositionally biased region" description="Basic and acidic residues" evidence="3">
    <location>
        <begin position="29"/>
        <end position="46"/>
    </location>
</feature>
<accession>A0A835RRA4</accession>
<keyword evidence="6" id="KW-1185">Reference proteome</keyword>
<feature type="compositionally biased region" description="Polar residues" evidence="3">
    <location>
        <begin position="12"/>
        <end position="22"/>
    </location>
</feature>
<dbReference type="FunFam" id="3.30.70.330:FF:000259">
    <property type="entry name" value="RNA-binding (RRM/RBD/RNP motifs) family protein"/>
    <property type="match status" value="1"/>
</dbReference>
<name>A0A835RRA4_VANPL</name>
<dbReference type="SMART" id="SM00360">
    <property type="entry name" value="RRM"/>
    <property type="match status" value="2"/>
</dbReference>
<dbReference type="Pfam" id="PF00076">
    <property type="entry name" value="RRM_1"/>
    <property type="match status" value="2"/>
</dbReference>
<comment type="caution">
    <text evidence="5">The sequence shown here is derived from an EMBL/GenBank/DDBJ whole genome shotgun (WGS) entry which is preliminary data.</text>
</comment>
<feature type="domain" description="RRM" evidence="4">
    <location>
        <begin position="362"/>
        <end position="439"/>
    </location>
</feature>
<feature type="region of interest" description="Disordered" evidence="3">
    <location>
        <begin position="510"/>
        <end position="555"/>
    </location>
</feature>
<dbReference type="InterPro" id="IPR035979">
    <property type="entry name" value="RBD_domain_sf"/>
</dbReference>
<organism evidence="5 6">
    <name type="scientific">Vanilla planifolia</name>
    <name type="common">Vanilla</name>
    <dbReference type="NCBI Taxonomy" id="51239"/>
    <lineage>
        <taxon>Eukaryota</taxon>
        <taxon>Viridiplantae</taxon>
        <taxon>Streptophyta</taxon>
        <taxon>Embryophyta</taxon>
        <taxon>Tracheophyta</taxon>
        <taxon>Spermatophyta</taxon>
        <taxon>Magnoliopsida</taxon>
        <taxon>Liliopsida</taxon>
        <taxon>Asparagales</taxon>
        <taxon>Orchidaceae</taxon>
        <taxon>Vanilloideae</taxon>
        <taxon>Vanilleae</taxon>
        <taxon>Vanilla</taxon>
    </lineage>
</organism>
<dbReference type="AlphaFoldDB" id="A0A835RRA4"/>
<evidence type="ECO:0000313" key="6">
    <source>
        <dbReference type="Proteomes" id="UP000636800"/>
    </source>
</evidence>
<feature type="region of interest" description="Disordered" evidence="3">
    <location>
        <begin position="140"/>
        <end position="213"/>
    </location>
</feature>
<dbReference type="SUPFAM" id="SSF54928">
    <property type="entry name" value="RNA-binding domain, RBD"/>
    <property type="match status" value="2"/>
</dbReference>
<proteinExistence type="predicted"/>